<comment type="caution">
    <text evidence="2">The sequence shown here is derived from an EMBL/GenBank/DDBJ whole genome shotgun (WGS) entry which is preliminary data.</text>
</comment>
<feature type="region of interest" description="Disordered" evidence="1">
    <location>
        <begin position="260"/>
        <end position="280"/>
    </location>
</feature>
<proteinExistence type="predicted"/>
<evidence type="ECO:0000313" key="2">
    <source>
        <dbReference type="EMBL" id="MBP2290989.1"/>
    </source>
</evidence>
<feature type="region of interest" description="Disordered" evidence="1">
    <location>
        <begin position="294"/>
        <end position="327"/>
    </location>
</feature>
<organism evidence="2 3">
    <name type="scientific">Azospirillum rugosum</name>
    <dbReference type="NCBI Taxonomy" id="416170"/>
    <lineage>
        <taxon>Bacteria</taxon>
        <taxon>Pseudomonadati</taxon>
        <taxon>Pseudomonadota</taxon>
        <taxon>Alphaproteobacteria</taxon>
        <taxon>Rhodospirillales</taxon>
        <taxon>Azospirillaceae</taxon>
        <taxon>Azospirillum</taxon>
    </lineage>
</organism>
<evidence type="ECO:0000256" key="1">
    <source>
        <dbReference type="SAM" id="MobiDB-lite"/>
    </source>
</evidence>
<dbReference type="Proteomes" id="UP000781958">
    <property type="component" value="Unassembled WGS sequence"/>
</dbReference>
<dbReference type="RefSeq" id="WP_209764126.1">
    <property type="nucleotide sequence ID" value="NZ_JAGINP010000002.1"/>
</dbReference>
<reference evidence="2 3" key="1">
    <citation type="submission" date="2021-03" db="EMBL/GenBank/DDBJ databases">
        <title>Genomic Encyclopedia of Type Strains, Phase III (KMG-III): the genomes of soil and plant-associated and newly described type strains.</title>
        <authorList>
            <person name="Whitman W."/>
        </authorList>
    </citation>
    <scope>NUCLEOTIDE SEQUENCE [LARGE SCALE GENOMIC DNA]</scope>
    <source>
        <strain evidence="2 3">IMMIB AFH-6</strain>
    </source>
</reference>
<gene>
    <name evidence="2" type="ORF">J2851_000731</name>
</gene>
<evidence type="ECO:0000313" key="3">
    <source>
        <dbReference type="Proteomes" id="UP000781958"/>
    </source>
</evidence>
<feature type="compositionally biased region" description="Polar residues" evidence="1">
    <location>
        <begin position="264"/>
        <end position="277"/>
    </location>
</feature>
<keyword evidence="3" id="KW-1185">Reference proteome</keyword>
<name>A0ABS4SFL9_9PROT</name>
<accession>A0ABS4SFL9</accession>
<feature type="compositionally biased region" description="Low complexity" evidence="1">
    <location>
        <begin position="294"/>
        <end position="303"/>
    </location>
</feature>
<protein>
    <submittedName>
        <fullName evidence="2">Uncharacterized protein</fullName>
    </submittedName>
</protein>
<sequence length="327" mass="33826">MSIGTNGIFSSTISVSSGHWKPVNAPASGAAGSAMVVTGGTDDVSVSKLGKALTGVAAKLFEQLDPKARTMLEDFVNSGKASADDVVRGLRGLAQQAVFDRYAAETPLTAEETQQSADRAAASKRHAEYMSGLENVMKERQSINDAESRGDISSVDAFARSEAVFKKADAYTKDFEARNGSVSGSAQTDLDALPINRMLRNFKNSDLFGDDGGGDVLSAKDGSAANKLRALGFSGHMVTDAAKRYADGVDLTALGGRGPAASADQVTLSSTNPQKAGTSPAERFLDTELAAAAAAPSASGAPSNGQTAISLLRSAQDRITSPLKDRD</sequence>
<dbReference type="EMBL" id="JAGINP010000002">
    <property type="protein sequence ID" value="MBP2290989.1"/>
    <property type="molecule type" value="Genomic_DNA"/>
</dbReference>